<dbReference type="VEuPathDB" id="FungiDB:PC110_g18213"/>
<dbReference type="PANTHER" id="PTHR48471">
    <property type="entry name" value="DDE TNP4 DOMAIN-CONTAINING PROTEIN"/>
    <property type="match status" value="1"/>
</dbReference>
<sequence>MRCRHYLTVQCLVSPSGSAWMMLYRYGSDLKILNATSLTRSTDLRSTSFVTGSMEQSTLCMLFGAPPSPLSRTRRRAEEALDKSESPRLLLEDRFDDSGDPVVGVEDGLRAVFRVLGVEGQGGECQ</sequence>
<gene>
    <name evidence="1" type="ORF">PC117_g26226</name>
</gene>
<evidence type="ECO:0000313" key="2">
    <source>
        <dbReference type="Proteomes" id="UP000736787"/>
    </source>
</evidence>
<dbReference type="PANTHER" id="PTHR48471:SF1">
    <property type="entry name" value="DDE TNP4 DOMAIN-CONTAINING PROTEIN"/>
    <property type="match status" value="1"/>
</dbReference>
<protein>
    <submittedName>
        <fullName evidence="1">Uncharacterized protein</fullName>
    </submittedName>
</protein>
<reference evidence="1" key="1">
    <citation type="submission" date="2018-10" db="EMBL/GenBank/DDBJ databases">
        <title>Effector identification in a new, highly contiguous assembly of the strawberry crown rot pathogen Phytophthora cactorum.</title>
        <authorList>
            <person name="Armitage A.D."/>
            <person name="Nellist C.F."/>
            <person name="Bates H."/>
            <person name="Vickerstaff R.J."/>
            <person name="Harrison R.J."/>
        </authorList>
    </citation>
    <scope>NUCLEOTIDE SEQUENCE</scope>
    <source>
        <strain evidence="1">4040</strain>
    </source>
</reference>
<name>A0A8T1AM16_9STRA</name>
<comment type="caution">
    <text evidence="1">The sequence shown here is derived from an EMBL/GenBank/DDBJ whole genome shotgun (WGS) entry which is preliminary data.</text>
</comment>
<dbReference type="AlphaFoldDB" id="A0A8T1AM16"/>
<evidence type="ECO:0000313" key="1">
    <source>
        <dbReference type="EMBL" id="KAG2882428.1"/>
    </source>
</evidence>
<dbReference type="Proteomes" id="UP000736787">
    <property type="component" value="Unassembled WGS sequence"/>
</dbReference>
<proteinExistence type="predicted"/>
<dbReference type="EMBL" id="RCMK01002328">
    <property type="protein sequence ID" value="KAG2882428.1"/>
    <property type="molecule type" value="Genomic_DNA"/>
</dbReference>
<organism evidence="1 2">
    <name type="scientific">Phytophthora cactorum</name>
    <dbReference type="NCBI Taxonomy" id="29920"/>
    <lineage>
        <taxon>Eukaryota</taxon>
        <taxon>Sar</taxon>
        <taxon>Stramenopiles</taxon>
        <taxon>Oomycota</taxon>
        <taxon>Peronosporomycetes</taxon>
        <taxon>Peronosporales</taxon>
        <taxon>Peronosporaceae</taxon>
        <taxon>Phytophthora</taxon>
    </lineage>
</organism>
<accession>A0A8T1AM16</accession>